<evidence type="ECO:0000256" key="1">
    <source>
        <dbReference type="SAM" id="Phobius"/>
    </source>
</evidence>
<dbReference type="InterPro" id="IPR001623">
    <property type="entry name" value="DnaJ_domain"/>
</dbReference>
<organism evidence="3 4">
    <name type="scientific">Arcobacter defluvii</name>
    <dbReference type="NCBI Taxonomy" id="873191"/>
    <lineage>
        <taxon>Bacteria</taxon>
        <taxon>Pseudomonadati</taxon>
        <taxon>Campylobacterota</taxon>
        <taxon>Epsilonproteobacteria</taxon>
        <taxon>Campylobacterales</taxon>
        <taxon>Arcobacteraceae</taxon>
        <taxon>Arcobacter</taxon>
    </lineage>
</organism>
<feature type="transmembrane region" description="Helical" evidence="1">
    <location>
        <begin position="7"/>
        <end position="27"/>
    </location>
</feature>
<gene>
    <name evidence="3" type="ORF">ADFLV_1808</name>
</gene>
<keyword evidence="1" id="KW-1133">Transmembrane helix</keyword>
<dbReference type="InterPro" id="IPR036869">
    <property type="entry name" value="J_dom_sf"/>
</dbReference>
<keyword evidence="4" id="KW-1185">Reference proteome</keyword>
<keyword evidence="1" id="KW-0812">Transmembrane</keyword>
<name>A0AAE7E6E8_9BACT</name>
<evidence type="ECO:0000259" key="2">
    <source>
        <dbReference type="PROSITE" id="PS50076"/>
    </source>
</evidence>
<keyword evidence="1" id="KW-0472">Membrane</keyword>
<dbReference type="CDD" id="cd06257">
    <property type="entry name" value="DnaJ"/>
    <property type="match status" value="1"/>
</dbReference>
<dbReference type="PROSITE" id="PS50076">
    <property type="entry name" value="DNAJ_2"/>
    <property type="match status" value="1"/>
</dbReference>
<proteinExistence type="predicted"/>
<sequence length="156" mass="18643">MYNNTIIYIFNRLIRLAILFFILYLIFTNFGTFMIIVGIFVLIIAFIIYNFKKKMKANSFSFRFDSSQFQNGTNFDFRDFNNFNNSGFQGFANAPRFNEVEKAKEFFGFTHSPTKEEIKKRYKELARKYHPDMNGGNDEKMKELNNYRDILMKTVE</sequence>
<dbReference type="KEGG" id="adz:ADFLV_1808"/>
<reference evidence="3 4" key="1">
    <citation type="submission" date="2020-05" db="EMBL/GenBank/DDBJ databases">
        <title>Complete genome sequencing of Campylobacter and Arcobacter type strains.</title>
        <authorList>
            <person name="Miller W.G."/>
            <person name="Yee E."/>
        </authorList>
    </citation>
    <scope>NUCLEOTIDE SEQUENCE [LARGE SCALE GENOMIC DNA]</scope>
    <source>
        <strain evidence="3 4">LMG 25694</strain>
    </source>
</reference>
<feature type="domain" description="J" evidence="2">
    <location>
        <begin position="102"/>
        <end position="156"/>
    </location>
</feature>
<evidence type="ECO:0000313" key="3">
    <source>
        <dbReference type="EMBL" id="QKF77825.1"/>
    </source>
</evidence>
<dbReference type="SUPFAM" id="SSF46565">
    <property type="entry name" value="Chaperone J-domain"/>
    <property type="match status" value="1"/>
</dbReference>
<dbReference type="PRINTS" id="PR00625">
    <property type="entry name" value="JDOMAIN"/>
</dbReference>
<dbReference type="SMART" id="SM00271">
    <property type="entry name" value="DnaJ"/>
    <property type="match status" value="1"/>
</dbReference>
<accession>A0AAE7E6E8</accession>
<dbReference type="Pfam" id="PF00226">
    <property type="entry name" value="DnaJ"/>
    <property type="match status" value="1"/>
</dbReference>
<dbReference type="Gene3D" id="1.10.287.110">
    <property type="entry name" value="DnaJ domain"/>
    <property type="match status" value="1"/>
</dbReference>
<evidence type="ECO:0000313" key="4">
    <source>
        <dbReference type="Proteomes" id="UP000503313"/>
    </source>
</evidence>
<protein>
    <submittedName>
        <fullName evidence="3">DnaJ domain-containing protein</fullName>
    </submittedName>
</protein>
<feature type="transmembrane region" description="Helical" evidence="1">
    <location>
        <begin position="33"/>
        <end position="51"/>
    </location>
</feature>
<dbReference type="AlphaFoldDB" id="A0AAE7E6E8"/>
<dbReference type="EMBL" id="CP053835">
    <property type="protein sequence ID" value="QKF77825.1"/>
    <property type="molecule type" value="Genomic_DNA"/>
</dbReference>
<dbReference type="Proteomes" id="UP000503313">
    <property type="component" value="Chromosome"/>
</dbReference>